<feature type="region of interest" description="Disordered" evidence="1">
    <location>
        <begin position="1"/>
        <end position="26"/>
    </location>
</feature>
<feature type="region of interest" description="Disordered" evidence="1">
    <location>
        <begin position="191"/>
        <end position="251"/>
    </location>
</feature>
<dbReference type="Proteomes" id="UP000235388">
    <property type="component" value="Unassembled WGS sequence"/>
</dbReference>
<dbReference type="EMBL" id="PGCJ01000058">
    <property type="protein sequence ID" value="PLW53688.1"/>
    <property type="molecule type" value="Genomic_DNA"/>
</dbReference>
<feature type="compositionally biased region" description="Polar residues" evidence="1">
    <location>
        <begin position="121"/>
        <end position="131"/>
    </location>
</feature>
<feature type="region of interest" description="Disordered" evidence="1">
    <location>
        <begin position="70"/>
        <end position="90"/>
    </location>
</feature>
<accession>A0A2N5VUL0</accession>
<organism evidence="2 3">
    <name type="scientific">Puccinia coronata f. sp. avenae</name>
    <dbReference type="NCBI Taxonomy" id="200324"/>
    <lineage>
        <taxon>Eukaryota</taxon>
        <taxon>Fungi</taxon>
        <taxon>Dikarya</taxon>
        <taxon>Basidiomycota</taxon>
        <taxon>Pucciniomycotina</taxon>
        <taxon>Pucciniomycetes</taxon>
        <taxon>Pucciniales</taxon>
        <taxon>Pucciniaceae</taxon>
        <taxon>Puccinia</taxon>
    </lineage>
</organism>
<evidence type="ECO:0000313" key="3">
    <source>
        <dbReference type="Proteomes" id="UP000235388"/>
    </source>
</evidence>
<protein>
    <submittedName>
        <fullName evidence="2">Uncharacterized protein</fullName>
    </submittedName>
</protein>
<feature type="compositionally biased region" description="Polar residues" evidence="1">
    <location>
        <begin position="228"/>
        <end position="243"/>
    </location>
</feature>
<keyword evidence="3" id="KW-1185">Reference proteome</keyword>
<evidence type="ECO:0000256" key="1">
    <source>
        <dbReference type="SAM" id="MobiDB-lite"/>
    </source>
</evidence>
<dbReference type="AlphaFoldDB" id="A0A2N5VUL0"/>
<evidence type="ECO:0000313" key="2">
    <source>
        <dbReference type="EMBL" id="PLW53688.1"/>
    </source>
</evidence>
<reference evidence="2 3" key="1">
    <citation type="submission" date="2017-11" db="EMBL/GenBank/DDBJ databases">
        <title>De novo assembly and phasing of dikaryotic genomes from two isolates of Puccinia coronata f. sp. avenae, the causal agent of oat crown rust.</title>
        <authorList>
            <person name="Miller M.E."/>
            <person name="Zhang Y."/>
            <person name="Omidvar V."/>
            <person name="Sperschneider J."/>
            <person name="Schwessinger B."/>
            <person name="Raley C."/>
            <person name="Palmer J.M."/>
            <person name="Garnica D."/>
            <person name="Upadhyaya N."/>
            <person name="Rathjen J."/>
            <person name="Taylor J.M."/>
            <person name="Park R.F."/>
            <person name="Dodds P.N."/>
            <person name="Hirsch C.D."/>
            <person name="Kianian S.F."/>
            <person name="Figueroa M."/>
        </authorList>
    </citation>
    <scope>NUCLEOTIDE SEQUENCE [LARGE SCALE GENOMIC DNA]</scope>
    <source>
        <strain evidence="2">12NC29</strain>
    </source>
</reference>
<feature type="region of interest" description="Disordered" evidence="1">
    <location>
        <begin position="108"/>
        <end position="158"/>
    </location>
</feature>
<sequence length="251" mass="26911">MQSTLNITNDHGTLNKEKGPNELGAKPLETSIPEVLIKDVNDNVHDVACEGPPGPNFNNLPVPQPPLKIRIRRPPNNVPPSSTTSVADGLPKPFIPSPAQAKPIVQADKPPAKHGRAKKAPTNSAASTCQPAPSKPMAKRGRPKKAPANSPLFTFQPAPLTDSNWERIEDRGAAWFHAHWATQELTVKGFRKNAQPKPNVMSDLRAGGDVVQSESLEKNKGKKPVSPNEGQLTAHTGVRQSARSLHGGARA</sequence>
<comment type="caution">
    <text evidence="2">The sequence shown here is derived from an EMBL/GenBank/DDBJ whole genome shotgun (WGS) entry which is preliminary data.</text>
</comment>
<gene>
    <name evidence="2" type="ORF">PCANC_04305</name>
</gene>
<feature type="compositionally biased region" description="Polar residues" evidence="1">
    <location>
        <begin position="1"/>
        <end position="12"/>
    </location>
</feature>
<name>A0A2N5VUL0_9BASI</name>
<proteinExistence type="predicted"/>